<feature type="domain" description="Nitrogenase/oxidoreductase component 1" evidence="2">
    <location>
        <begin position="291"/>
        <end position="551"/>
    </location>
</feature>
<dbReference type="Gene3D" id="3.40.50.1980">
    <property type="entry name" value="Nitrogenase molybdenum iron protein domain"/>
    <property type="match status" value="2"/>
</dbReference>
<dbReference type="RefSeq" id="WP_106094583.1">
    <property type="nucleotide sequence ID" value="NZ_PVNL01000142.1"/>
</dbReference>
<feature type="region of interest" description="Disordered" evidence="1">
    <location>
        <begin position="1"/>
        <end position="74"/>
    </location>
</feature>
<feature type="region of interest" description="Disordered" evidence="1">
    <location>
        <begin position="260"/>
        <end position="285"/>
    </location>
</feature>
<dbReference type="EMBL" id="PVNL01000142">
    <property type="protein sequence ID" value="PRP94279.1"/>
    <property type="molecule type" value="Genomic_DNA"/>
</dbReference>
<feature type="compositionally biased region" description="Low complexity" evidence="1">
    <location>
        <begin position="51"/>
        <end position="60"/>
    </location>
</feature>
<dbReference type="Pfam" id="PF00148">
    <property type="entry name" value="Oxidored_nitro"/>
    <property type="match status" value="1"/>
</dbReference>
<dbReference type="Proteomes" id="UP000238823">
    <property type="component" value="Unassembled WGS sequence"/>
</dbReference>
<proteinExistence type="predicted"/>
<name>A0A2S9XN32_9BACT</name>
<evidence type="ECO:0000256" key="1">
    <source>
        <dbReference type="SAM" id="MobiDB-lite"/>
    </source>
</evidence>
<reference evidence="3 4" key="1">
    <citation type="submission" date="2018-03" db="EMBL/GenBank/DDBJ databases">
        <title>Draft Genome Sequences of the Obligatory Marine Myxobacteria Enhygromyxa salina SWB007.</title>
        <authorList>
            <person name="Poehlein A."/>
            <person name="Moghaddam J.A."/>
            <person name="Harms H."/>
            <person name="Alanjari M."/>
            <person name="Koenig G.M."/>
            <person name="Daniel R."/>
            <person name="Schaeberle T.F."/>
        </authorList>
    </citation>
    <scope>NUCLEOTIDE SEQUENCE [LARGE SCALE GENOMIC DNA]</scope>
    <source>
        <strain evidence="3 4">SWB007</strain>
    </source>
</reference>
<dbReference type="GO" id="GO:0016491">
    <property type="term" value="F:oxidoreductase activity"/>
    <property type="evidence" value="ECO:0007669"/>
    <property type="project" value="InterPro"/>
</dbReference>
<evidence type="ECO:0000259" key="2">
    <source>
        <dbReference type="Pfam" id="PF00148"/>
    </source>
</evidence>
<dbReference type="SUPFAM" id="SSF53807">
    <property type="entry name" value="Helical backbone' metal receptor"/>
    <property type="match status" value="1"/>
</dbReference>
<dbReference type="AlphaFoldDB" id="A0A2S9XN32"/>
<organism evidence="3 4">
    <name type="scientific">Enhygromyxa salina</name>
    <dbReference type="NCBI Taxonomy" id="215803"/>
    <lineage>
        <taxon>Bacteria</taxon>
        <taxon>Pseudomonadati</taxon>
        <taxon>Myxococcota</taxon>
        <taxon>Polyangia</taxon>
        <taxon>Nannocystales</taxon>
        <taxon>Nannocystaceae</taxon>
        <taxon>Enhygromyxa</taxon>
    </lineage>
</organism>
<gene>
    <name evidence="3" type="ORF">ENSA7_78160</name>
</gene>
<feature type="compositionally biased region" description="Basic and acidic residues" evidence="1">
    <location>
        <begin position="10"/>
        <end position="26"/>
    </location>
</feature>
<comment type="caution">
    <text evidence="3">The sequence shown here is derived from an EMBL/GenBank/DDBJ whole genome shotgun (WGS) entry which is preliminary data.</text>
</comment>
<evidence type="ECO:0000313" key="3">
    <source>
        <dbReference type="EMBL" id="PRP94279.1"/>
    </source>
</evidence>
<dbReference type="InterPro" id="IPR000510">
    <property type="entry name" value="Nase/OxRdtase_comp1"/>
</dbReference>
<evidence type="ECO:0000313" key="4">
    <source>
        <dbReference type="Proteomes" id="UP000238823"/>
    </source>
</evidence>
<protein>
    <submittedName>
        <fullName evidence="3">Nitrogenase component 1 type Oxidoreductase</fullName>
    </submittedName>
</protein>
<dbReference type="OrthoDB" id="9767044at2"/>
<sequence length="663" mass="72734">MSGLFPELDAYERTASERDGSGEDPRWSAPTQALFDQLGGVAGEPGADAQSSRSSRSSTSGEPGHSDPGEGEGETSVYHQADVRLFRPGIAAGAESLARFEKAFGLVGKIRSLKRTEGNNLEFVAEIDDEGTLQRGVLTPPGERAWKQGKSFGLSYGGELNPVIARALLRFLARYDGVPLATILAQIIPDVEDEHMLVNDYPESVFYAFAPSSGWRRFFEGTELYRGACGQHLGNVAIIDHTDIECLFNQAPEDERIPSFFNSPRVESTDPVDGPVDGSRGEGPRRAQRLFTDISDIDVIKGADVLVDQALELLAELPDRPDSVVIQAGCLPEVTGDDIVASAARTHDKLRLPVFAVGQHNDVVGKSFGDMLAVHPISLDRELDPLGVAILGMPALAGRRELLGLLDRAGVKVLTQLLPDMGEDALEQLARASVLVGYPWDRYTVTIERLAARMAPARILSLRPPFGLAGTRQWLSSIGAAVDRRAEVEAEIDAMMTGVYGRWQLLRGRAQQLRVGFVIEHGNWRSALSIQRSLGVPMLELLSEMGFGVDVLAYCGERTSPPASERYDNIHVRWYRTVEELDVQLADDRVAAWYSELHYDRRLTRNGKNTFSMRQFSVGLLGALDSLEGMLRVANMSFYRSYSRYLGQPFLERGAARTPGEST</sequence>
<accession>A0A2S9XN32</accession>